<dbReference type="EMBL" id="GBRH01252321">
    <property type="protein sequence ID" value="JAD45574.1"/>
    <property type="molecule type" value="Transcribed_RNA"/>
</dbReference>
<evidence type="ECO:0000313" key="1">
    <source>
        <dbReference type="EMBL" id="JAD45574.1"/>
    </source>
</evidence>
<organism evidence="1">
    <name type="scientific">Arundo donax</name>
    <name type="common">Giant reed</name>
    <name type="synonym">Donax arundinaceus</name>
    <dbReference type="NCBI Taxonomy" id="35708"/>
    <lineage>
        <taxon>Eukaryota</taxon>
        <taxon>Viridiplantae</taxon>
        <taxon>Streptophyta</taxon>
        <taxon>Embryophyta</taxon>
        <taxon>Tracheophyta</taxon>
        <taxon>Spermatophyta</taxon>
        <taxon>Magnoliopsida</taxon>
        <taxon>Liliopsida</taxon>
        <taxon>Poales</taxon>
        <taxon>Poaceae</taxon>
        <taxon>PACMAD clade</taxon>
        <taxon>Arundinoideae</taxon>
        <taxon>Arundineae</taxon>
        <taxon>Arundo</taxon>
    </lineage>
</organism>
<reference evidence="1" key="1">
    <citation type="submission" date="2014-09" db="EMBL/GenBank/DDBJ databases">
        <authorList>
            <person name="Magalhaes I.L.F."/>
            <person name="Oliveira U."/>
            <person name="Santos F.R."/>
            <person name="Vidigal T.H.D.A."/>
            <person name="Brescovit A.D."/>
            <person name="Santos A.J."/>
        </authorList>
    </citation>
    <scope>NUCLEOTIDE SEQUENCE</scope>
    <source>
        <tissue evidence="1">Shoot tissue taken approximately 20 cm above the soil surface</tissue>
    </source>
</reference>
<reference evidence="1" key="2">
    <citation type="journal article" date="2015" name="Data Brief">
        <title>Shoot transcriptome of the giant reed, Arundo donax.</title>
        <authorList>
            <person name="Barrero R.A."/>
            <person name="Guerrero F.D."/>
            <person name="Moolhuijzen P."/>
            <person name="Goolsby J.A."/>
            <person name="Tidwell J."/>
            <person name="Bellgard S.E."/>
            <person name="Bellgard M.I."/>
        </authorList>
    </citation>
    <scope>NUCLEOTIDE SEQUENCE</scope>
    <source>
        <tissue evidence="1">Shoot tissue taken approximately 20 cm above the soil surface</tissue>
    </source>
</reference>
<accession>A0A0A9A1S0</accession>
<sequence>MCFFRPLKLFHMLSITLIVPLYKLILSHVTCHSASYHDFMISRKSARSY</sequence>
<dbReference type="AlphaFoldDB" id="A0A0A9A1S0"/>
<name>A0A0A9A1S0_ARUDO</name>
<proteinExistence type="predicted"/>
<protein>
    <submittedName>
        <fullName evidence="1">Uncharacterized protein</fullName>
    </submittedName>
</protein>